<dbReference type="GO" id="GO:0046718">
    <property type="term" value="P:symbiont entry into host cell"/>
    <property type="evidence" value="ECO:0007669"/>
    <property type="project" value="UniProtKB-KW"/>
</dbReference>
<evidence type="ECO:0000256" key="1">
    <source>
        <dbReference type="ARBA" id="ARBA00004147"/>
    </source>
</evidence>
<comment type="subcellular location">
    <subcellularLocation>
        <location evidence="1">Host nucleus</location>
    </subcellularLocation>
    <subcellularLocation>
        <location evidence="2">Virion</location>
    </subcellularLocation>
</comment>
<evidence type="ECO:0000256" key="7">
    <source>
        <dbReference type="ARBA" id="ARBA00022804"/>
    </source>
</evidence>
<proteinExistence type="inferred from homology"/>
<dbReference type="GO" id="GO:0098671">
    <property type="term" value="P:adhesion receptor-mediated virion attachment to host cell"/>
    <property type="evidence" value="ECO:0007669"/>
    <property type="project" value="UniProtKB-KW"/>
</dbReference>
<evidence type="ECO:0000256" key="12">
    <source>
        <dbReference type="SAM" id="MobiDB-lite"/>
    </source>
</evidence>
<evidence type="ECO:0000256" key="9">
    <source>
        <dbReference type="ARBA" id="ARBA00022921"/>
    </source>
</evidence>
<keyword evidence="8" id="KW-0946">Virion</keyword>
<keyword evidence="10" id="KW-1233">Viral attachment to host adhesion receptor</keyword>
<dbReference type="Gene3D" id="2.10.25.20">
    <property type="entry name" value="reovirus attachment protein sigma1, domain 1"/>
    <property type="match status" value="1"/>
</dbReference>
<evidence type="ECO:0000313" key="14">
    <source>
        <dbReference type="EMBL" id="BBE29352.1"/>
    </source>
</evidence>
<dbReference type="Gene3D" id="6.20.10.20">
    <property type="match status" value="7"/>
</dbReference>
<feature type="compositionally biased region" description="Low complexity" evidence="12">
    <location>
        <begin position="1"/>
        <end position="17"/>
    </location>
</feature>
<dbReference type="EMBL" id="LC385828">
    <property type="protein sequence ID" value="BBE29352.1"/>
    <property type="molecule type" value="Genomic_DNA"/>
</dbReference>
<keyword evidence="6" id="KW-0945">Host-virus interaction</keyword>
<evidence type="ECO:0000256" key="3">
    <source>
        <dbReference type="ARBA" id="ARBA00006685"/>
    </source>
</evidence>
<dbReference type="PRINTS" id="PR00307">
    <property type="entry name" value="ADENOVSFIBRE"/>
</dbReference>
<dbReference type="Pfam" id="PF00541">
    <property type="entry name" value="Adeno_knob"/>
    <property type="match status" value="1"/>
</dbReference>
<keyword evidence="5" id="KW-1048">Host nucleus</keyword>
<protein>
    <submittedName>
        <fullName evidence="14">Fiber</fullName>
    </submittedName>
</protein>
<reference evidence="15" key="1">
    <citation type="submission" date="2018-05" db="EMBL/GenBank/DDBJ databases">
        <title>Isolation of two bat adenoviruses from Japanese wild bats.</title>
        <authorList>
            <person name="Kobayashi T."/>
            <person name="Murakami S."/>
            <person name="Horimoto T."/>
        </authorList>
    </citation>
    <scope>NUCLEOTIDE SEQUENCE [LARGE SCALE GENOMIC DNA]</scope>
    <source>
        <strain evidence="15">Mm32</strain>
    </source>
</reference>
<dbReference type="Gene3D" id="2.60.90.10">
    <property type="entry name" value="Adenovirus pIV-related, attachment domain"/>
    <property type="match status" value="1"/>
</dbReference>
<evidence type="ECO:0000256" key="4">
    <source>
        <dbReference type="ARBA" id="ARBA00022561"/>
    </source>
</evidence>
<dbReference type="Proteomes" id="UP000316138">
    <property type="component" value="Segment"/>
</dbReference>
<dbReference type="InterPro" id="IPR008982">
    <property type="entry name" value="Adenovirus_pIV-like_att"/>
</dbReference>
<dbReference type="GO" id="GO:0042025">
    <property type="term" value="C:host cell nucleus"/>
    <property type="evidence" value="ECO:0007669"/>
    <property type="project" value="UniProtKB-SubCell"/>
</dbReference>
<keyword evidence="11" id="KW-1160">Virus entry into host cell</keyword>
<dbReference type="GO" id="GO:0007155">
    <property type="term" value="P:cell adhesion"/>
    <property type="evidence" value="ECO:0007669"/>
    <property type="project" value="InterPro"/>
</dbReference>
<organism evidence="14 15">
    <name type="scientific">Bat mastadenovirus A</name>
    <dbReference type="NCBI Taxonomy" id="1146877"/>
    <lineage>
        <taxon>Viruses</taxon>
        <taxon>Varidnaviria</taxon>
        <taxon>Bamfordvirae</taxon>
        <taxon>Preplasmiviricota</taxon>
        <taxon>Polisuviricotina</taxon>
        <taxon>Pharingeaviricetes</taxon>
        <taxon>Rowavirales</taxon>
        <taxon>Adenoviridae</taxon>
        <taxon>Mastadenovirus</taxon>
        <taxon>Mastadenovirus musauriti</taxon>
    </lineage>
</organism>
<evidence type="ECO:0000256" key="5">
    <source>
        <dbReference type="ARBA" id="ARBA00022562"/>
    </source>
</evidence>
<dbReference type="Pfam" id="PF00608">
    <property type="entry name" value="Adeno_shaft"/>
    <property type="match status" value="8"/>
</dbReference>
<evidence type="ECO:0000256" key="8">
    <source>
        <dbReference type="ARBA" id="ARBA00022844"/>
    </source>
</evidence>
<dbReference type="GO" id="GO:0019028">
    <property type="term" value="C:viral capsid"/>
    <property type="evidence" value="ECO:0007669"/>
    <property type="project" value="UniProtKB-KW"/>
</dbReference>
<evidence type="ECO:0000256" key="6">
    <source>
        <dbReference type="ARBA" id="ARBA00022581"/>
    </source>
</evidence>
<comment type="similarity">
    <text evidence="3">Belongs to the adenoviridae fiber family.</text>
</comment>
<dbReference type="InterPro" id="IPR000978">
    <property type="entry name" value="Adeno_fibre_knob"/>
</dbReference>
<keyword evidence="7" id="KW-1161">Viral attachment to host cell</keyword>
<evidence type="ECO:0000256" key="10">
    <source>
        <dbReference type="ARBA" id="ARBA00023165"/>
    </source>
</evidence>
<evidence type="ECO:0000256" key="11">
    <source>
        <dbReference type="ARBA" id="ARBA00023296"/>
    </source>
</evidence>
<feature type="region of interest" description="Disordered" evidence="12">
    <location>
        <begin position="1"/>
        <end position="36"/>
    </location>
</feature>
<evidence type="ECO:0000256" key="2">
    <source>
        <dbReference type="ARBA" id="ARBA00004328"/>
    </source>
</evidence>
<feature type="domain" description="Adenoviral fibre protein knob" evidence="13">
    <location>
        <begin position="372"/>
        <end position="529"/>
    </location>
</feature>
<name>A0A3G9EJS7_9ADEN</name>
<evidence type="ECO:0000259" key="13">
    <source>
        <dbReference type="Pfam" id="PF00541"/>
    </source>
</evidence>
<dbReference type="SUPFAM" id="SSF49835">
    <property type="entry name" value="Virus attachment protein globular domain"/>
    <property type="match status" value="1"/>
</dbReference>
<evidence type="ECO:0000313" key="15">
    <source>
        <dbReference type="Proteomes" id="UP000316138"/>
    </source>
</evidence>
<keyword evidence="4" id="KW-0167">Capsid protein</keyword>
<dbReference type="InterPro" id="IPR000931">
    <property type="entry name" value="Adeno_fibre"/>
</dbReference>
<dbReference type="SUPFAM" id="SSF51225">
    <property type="entry name" value="Fibre shaft of virus attachment proteins"/>
    <property type="match status" value="3"/>
</dbReference>
<dbReference type="InterPro" id="IPR009013">
    <property type="entry name" value="Attachment_protein_shaft_sf"/>
</dbReference>
<sequence>MKRARAVPADYDPVYPYDKPDANTQPPYFNRKQGLTETPPGTLAVNAAPPIAFNTFGALKLNTGAGLALADGKLQANVGEGLTLNNQGQITLDQNSGALLFDPPLQKNDKTVSLNLGDGLQNDNGQLKVNFPPPLTFTQPLTATNNAVSLNIGNGLETNGGRLQVVFPPPPSPPPPLTFSQPLTLNNNTVALTLGDGLATDNGRLKVNFPAPPTPLTFSGPLSSSNNTVSLNVGSGLQVNSSALEVKPLTYQAPLQKTDQTVSLQLGSGLTVNNNQLTVVPPPATQYSPPLIKNGNSVSLQVGTGLEVQNNALVARALTFNAPLTSFNNAVSLNLGGGLAVSNGALGLKIGSSLNLVNGTLEVTTPSVGPSVTLWTGPSPSINGVINNSPLIRCFVCLAREQSMVTLTAWFKGESYYSTVSRAQVPFSLTMEFDQFGQLMSTGNINSTSTWGEKPWANNSVQAHPSHTWKLCMPNPEVYPSSSPTVFLKKLGLDTIANEAGEGRNIDCMIILNKKVTAISTYAISFRFQNFTRLPSATNFISDVINCSFVGENQN</sequence>
<keyword evidence="9" id="KW-0426">Late protein</keyword>
<dbReference type="InterPro" id="IPR000939">
    <property type="entry name" value="Adenobir_fibre_prot_rpt/shaft"/>
</dbReference>
<accession>A0A3G9EJS7</accession>